<feature type="signal peptide" evidence="3">
    <location>
        <begin position="1"/>
        <end position="23"/>
    </location>
</feature>
<protein>
    <submittedName>
        <fullName evidence="4">Uncharacterized protein</fullName>
    </submittedName>
</protein>
<dbReference type="RefSeq" id="XP_953779.1">
    <property type="nucleotide sequence ID" value="XM_948686.1"/>
</dbReference>
<sequence length="271" mass="31562">MLIFRFFINKFVLIYLLNVITHCSPDIAKLEDDQRILIDSLKRSKDFKHELDQNFNFLDKNNDKKSLNSFSSTIPVENEANVTMFETNYSPPIIVLLPEDSSSREKWEYAVTLKCLGQKNFDAFTNIHNTRMAKMASISGTTVKEIGEEIKETEQELQKVRKELEEVTEKQKGLGTVGKNDYAKKTRRLHIEHNIKLLKQEIHVMEVKLDRLNNRLKSAILFGNKSENTENSENYNENDEQSDEMENEEGGRDNEDENGVEDNDEEYDEEN</sequence>
<accession>Q4UII8</accession>
<dbReference type="AlphaFoldDB" id="Q4UII8"/>
<feature type="coiled-coil region" evidence="1">
    <location>
        <begin position="143"/>
        <end position="170"/>
    </location>
</feature>
<evidence type="ECO:0000256" key="2">
    <source>
        <dbReference type="SAM" id="MobiDB-lite"/>
    </source>
</evidence>
<dbReference type="KEGG" id="tan:TA16750"/>
<keyword evidence="5" id="KW-1185">Reference proteome</keyword>
<dbReference type="OrthoDB" id="361999at2759"/>
<organism evidence="4 5">
    <name type="scientific">Theileria annulata</name>
    <dbReference type="NCBI Taxonomy" id="5874"/>
    <lineage>
        <taxon>Eukaryota</taxon>
        <taxon>Sar</taxon>
        <taxon>Alveolata</taxon>
        <taxon>Apicomplexa</taxon>
        <taxon>Aconoidasida</taxon>
        <taxon>Piroplasmida</taxon>
        <taxon>Theileriidae</taxon>
        <taxon>Theileria</taxon>
    </lineage>
</organism>
<feature type="chain" id="PRO_5004244580" evidence="3">
    <location>
        <begin position="24"/>
        <end position="271"/>
    </location>
</feature>
<evidence type="ECO:0000256" key="3">
    <source>
        <dbReference type="SAM" id="SignalP"/>
    </source>
</evidence>
<dbReference type="EMBL" id="CR940347">
    <property type="protein sequence ID" value="CAI73101.1"/>
    <property type="molecule type" value="Genomic_DNA"/>
</dbReference>
<dbReference type="eggNOG" id="ENOG502SWA4">
    <property type="taxonomic scope" value="Eukaryota"/>
</dbReference>
<keyword evidence="3" id="KW-0732">Signal</keyword>
<evidence type="ECO:0000313" key="4">
    <source>
        <dbReference type="EMBL" id="CAI73101.1"/>
    </source>
</evidence>
<keyword evidence="1" id="KW-0175">Coiled coil</keyword>
<gene>
    <name evidence="4" type="ORF">TA16750</name>
</gene>
<dbReference type="OMA" id="IHVMEVK"/>
<proteinExistence type="predicted"/>
<dbReference type="VEuPathDB" id="PiroplasmaDB:TA16750"/>
<feature type="region of interest" description="Disordered" evidence="2">
    <location>
        <begin position="227"/>
        <end position="271"/>
    </location>
</feature>
<reference evidence="4 5" key="1">
    <citation type="journal article" date="2005" name="Science">
        <title>Genome of the host-cell transforming parasite Theileria annulata compared with T. parva.</title>
        <authorList>
            <person name="Pain A."/>
            <person name="Renauld H."/>
            <person name="Berriman M."/>
            <person name="Murphy L."/>
            <person name="Yeats C.A."/>
            <person name="Weir W."/>
            <person name="Kerhornou A."/>
            <person name="Aslett M."/>
            <person name="Bishop R."/>
            <person name="Bouchier C."/>
            <person name="Cochet M."/>
            <person name="Coulson R.M.R."/>
            <person name="Cronin A."/>
            <person name="de Villiers E.P."/>
            <person name="Fraser A."/>
            <person name="Fosker N."/>
            <person name="Gardner M."/>
            <person name="Goble A."/>
            <person name="Griffiths-Jones S."/>
            <person name="Harris D.E."/>
            <person name="Katzer F."/>
            <person name="Larke N."/>
            <person name="Lord A."/>
            <person name="Maser P."/>
            <person name="McKellar S."/>
            <person name="Mooney P."/>
            <person name="Morton F."/>
            <person name="Nene V."/>
            <person name="O'Neil S."/>
            <person name="Price C."/>
            <person name="Quail M.A."/>
            <person name="Rabbinowitsch E."/>
            <person name="Rawlings N.D."/>
            <person name="Rutter S."/>
            <person name="Saunders D."/>
            <person name="Seeger K."/>
            <person name="Shah T."/>
            <person name="Squares R."/>
            <person name="Squares S."/>
            <person name="Tivey A."/>
            <person name="Walker A.R."/>
            <person name="Woodward J."/>
            <person name="Dobbelaere D.A.E."/>
            <person name="Langsley G."/>
            <person name="Rajandream M.A."/>
            <person name="McKeever D."/>
            <person name="Shiels B."/>
            <person name="Tait A."/>
            <person name="Barrell B.G."/>
            <person name="Hall N."/>
        </authorList>
    </citation>
    <scope>NUCLEOTIDE SEQUENCE [LARGE SCALE GENOMIC DNA]</scope>
    <source>
        <strain evidence="5">Ankara</strain>
    </source>
</reference>
<evidence type="ECO:0000313" key="5">
    <source>
        <dbReference type="Proteomes" id="UP000001950"/>
    </source>
</evidence>
<dbReference type="Proteomes" id="UP000001950">
    <property type="component" value="Chromosome 1"/>
</dbReference>
<feature type="compositionally biased region" description="Acidic residues" evidence="2">
    <location>
        <begin position="236"/>
        <end position="271"/>
    </location>
</feature>
<dbReference type="GeneID" id="3863686"/>
<dbReference type="InParanoid" id="Q4UII8"/>
<evidence type="ECO:0000256" key="1">
    <source>
        <dbReference type="SAM" id="Coils"/>
    </source>
</evidence>
<name>Q4UII8_THEAN</name>